<evidence type="ECO:0000256" key="2">
    <source>
        <dbReference type="SAM" id="Phobius"/>
    </source>
</evidence>
<evidence type="ECO:0000313" key="3">
    <source>
        <dbReference type="EMBL" id="KPI83415.1"/>
    </source>
</evidence>
<evidence type="ECO:0000256" key="1">
    <source>
        <dbReference type="SAM" id="MobiDB-lite"/>
    </source>
</evidence>
<dbReference type="AlphaFoldDB" id="A0A0N1I0G2"/>
<keyword evidence="4" id="KW-1185">Reference proteome</keyword>
<evidence type="ECO:0000313" key="4">
    <source>
        <dbReference type="Proteomes" id="UP000038009"/>
    </source>
</evidence>
<dbReference type="EMBL" id="LJSK01000380">
    <property type="protein sequence ID" value="KPI83415.1"/>
    <property type="molecule type" value="Genomic_DNA"/>
</dbReference>
<protein>
    <submittedName>
        <fullName evidence="3">Uncharacterized protein</fullName>
    </submittedName>
</protein>
<keyword evidence="2" id="KW-0472">Membrane</keyword>
<keyword evidence="2" id="KW-0812">Transmembrane</keyword>
<feature type="transmembrane region" description="Helical" evidence="2">
    <location>
        <begin position="185"/>
        <end position="209"/>
    </location>
</feature>
<gene>
    <name evidence="3" type="ORF">ABL78_7552</name>
</gene>
<name>A0A0N1I0G2_LEPSE</name>
<feature type="region of interest" description="Disordered" evidence="1">
    <location>
        <begin position="213"/>
        <end position="239"/>
    </location>
</feature>
<proteinExistence type="predicted"/>
<feature type="compositionally biased region" description="Basic residues" evidence="1">
    <location>
        <begin position="213"/>
        <end position="222"/>
    </location>
</feature>
<dbReference type="VEuPathDB" id="TriTrypDB:Lsey_0380_0040"/>
<keyword evidence="2" id="KW-1133">Transmembrane helix</keyword>
<reference evidence="3 4" key="1">
    <citation type="journal article" date="2015" name="PLoS Pathog.">
        <title>Leptomonas seymouri: Adaptations to the Dixenous Life Cycle Analyzed by Genome Sequencing, Transcriptome Profiling and Co-infection with Leishmania donovani.</title>
        <authorList>
            <person name="Kraeva N."/>
            <person name="Butenko A."/>
            <person name="Hlavacova J."/>
            <person name="Kostygov A."/>
            <person name="Myskova J."/>
            <person name="Grybchuk D."/>
            <person name="Lestinova T."/>
            <person name="Votypka J."/>
            <person name="Volf P."/>
            <person name="Opperdoes F."/>
            <person name="Flegontov P."/>
            <person name="Lukes J."/>
            <person name="Yurchenko V."/>
        </authorList>
    </citation>
    <scope>NUCLEOTIDE SEQUENCE [LARGE SCALE GENOMIC DNA]</scope>
    <source>
        <strain evidence="3 4">ATCC 30220</strain>
    </source>
</reference>
<organism evidence="3 4">
    <name type="scientific">Leptomonas seymouri</name>
    <dbReference type="NCBI Taxonomy" id="5684"/>
    <lineage>
        <taxon>Eukaryota</taxon>
        <taxon>Discoba</taxon>
        <taxon>Euglenozoa</taxon>
        <taxon>Kinetoplastea</taxon>
        <taxon>Metakinetoplastina</taxon>
        <taxon>Trypanosomatida</taxon>
        <taxon>Trypanosomatidae</taxon>
        <taxon>Leishmaniinae</taxon>
        <taxon>Leptomonas</taxon>
    </lineage>
</organism>
<dbReference type="Proteomes" id="UP000038009">
    <property type="component" value="Unassembled WGS sequence"/>
</dbReference>
<accession>A0A0N1I0G2</accession>
<comment type="caution">
    <text evidence="3">The sequence shown here is derived from an EMBL/GenBank/DDBJ whole genome shotgun (WGS) entry which is preliminary data.</text>
</comment>
<dbReference type="OrthoDB" id="10614190at2759"/>
<sequence>MLCAASDANTTAAPVQERAMDAISVCCVEVTVENREKAQKLLEGLYKGETPTSNTLSEAGMKGMELTAGVDATVGDIRGVVERQMLSGSEASPATASEGACLTFFAVSRCAAQVAECGPDTEATAAEDPLVALPDELSLEEILKCQQVLVTRAAAGDNTNEITTATTTVAAAPTLLLFYAGGTRLGSSSCCCCGGLVAAILAIFCGCCMHRRTRPRSPRHSRTTSGNPLHYNDHTNSSNAGYYPNPAPATYAADNAYYPQYNNNPVPAYAVAAPAQVYYPPPQVNDGSNAGGYYKPV</sequence>
<dbReference type="OMA" id="DAISVCC"/>